<feature type="compositionally biased region" description="Low complexity" evidence="3">
    <location>
        <begin position="607"/>
        <end position="627"/>
    </location>
</feature>
<feature type="compositionally biased region" description="Low complexity" evidence="3">
    <location>
        <begin position="329"/>
        <end position="340"/>
    </location>
</feature>
<feature type="region of interest" description="Disordered" evidence="3">
    <location>
        <begin position="738"/>
        <end position="764"/>
    </location>
</feature>
<feature type="compositionally biased region" description="Basic residues" evidence="3">
    <location>
        <begin position="557"/>
        <end position="570"/>
    </location>
</feature>
<keyword evidence="1 2" id="KW-0103">Bromodomain</keyword>
<name>A0A507D471_9FUNG</name>
<evidence type="ECO:0008006" key="10">
    <source>
        <dbReference type="Google" id="ProtNLM"/>
    </source>
</evidence>
<feature type="domain" description="NET" evidence="5">
    <location>
        <begin position="656"/>
        <end position="739"/>
    </location>
</feature>
<evidence type="ECO:0000256" key="1">
    <source>
        <dbReference type="ARBA" id="ARBA00023117"/>
    </source>
</evidence>
<feature type="region of interest" description="Disordered" evidence="3">
    <location>
        <begin position="551"/>
        <end position="669"/>
    </location>
</feature>
<evidence type="ECO:0000256" key="3">
    <source>
        <dbReference type="SAM" id="MobiDB-lite"/>
    </source>
</evidence>
<dbReference type="Gene3D" id="1.20.920.10">
    <property type="entry name" value="Bromodomain-like"/>
    <property type="match status" value="2"/>
</dbReference>
<sequence length="764" mass="83776">MANELPGKRPAEEDLDNQDDPEKQSKRYRLDESDEVLDNGDNYQAITGMEDHTRDHHDHIDYDHHDPEHSAAEVNHLSLRSMSEDAATHDFSQHMDDSPAASISGAMEDHENGILPQDPDQDDEHPHHDQNGFDADDYASHSVTDLNEEGLLDSPTLPPASASIDFSATPANAPPPAMPGHLVAGLKEVEVPHNIQAAAADPSVNREQLKYAIGMIKLLRRNKDCLAFLEPVDAVKLGLPTYFSVVTYPMDTSTILRKLEANQYPNIMSVIADCNAMFMNCYRFNGADHVISKQGQNLARTLQKYLEKVPVNAKNAVSKNKRKSFGMPSQQQSFSSRSGSNEAHDPLRPKREIHAPTRIASDGGSPKGGKGGKRMNSQLKFAGNVIRELHKKEYATFTYPFMVPVDPVALAIPHYRTIIKHPMDLGTIKRRFEAGHYTDAGQVEHDIRLTINNAKKFNQPGEPVHEMARKLEQVFEAKWREMPQFVASAPVPPTFQANASHGPGGNKEESDEEDDDESSDEEAPTGNSQIELLQQNLQLMTAQLNLLVSQQQAQQQSKKKKKKNKEKRKSVAGMPGVPMMPFGMPGLPGVPGLPSMPAIPQASPGTPALANKAKQPKAPKTPKATTPSGAHHGPSSLPSGAGKPRPSAAAAPKKKEKKKPDEAKELTYDQKLELSNKFTQGLSEETMAQVFAIIREGMPGIDANANEELELDIDNLDPVTLRRLYNYVVKGRLCKTKKVKAPTATKAHGSDSSSSDEDSDSGSD</sequence>
<dbReference type="STRING" id="286115.A0A507D471"/>
<dbReference type="PROSITE" id="PS51525">
    <property type="entry name" value="NET"/>
    <property type="match status" value="1"/>
</dbReference>
<dbReference type="Proteomes" id="UP000317494">
    <property type="component" value="Unassembled WGS sequence"/>
</dbReference>
<dbReference type="PANTHER" id="PTHR22880">
    <property type="entry name" value="FALZ-RELATED BROMODOMAIN-CONTAINING PROTEINS"/>
    <property type="match status" value="1"/>
</dbReference>
<feature type="compositionally biased region" description="Low complexity" evidence="3">
    <location>
        <begin position="741"/>
        <end position="753"/>
    </location>
</feature>
<dbReference type="EMBL" id="QEAM01000127">
    <property type="protein sequence ID" value="TPX45815.1"/>
    <property type="molecule type" value="Genomic_DNA"/>
</dbReference>
<evidence type="ECO:0000313" key="9">
    <source>
        <dbReference type="Proteomes" id="UP000320475"/>
    </source>
</evidence>
<dbReference type="Proteomes" id="UP000320475">
    <property type="component" value="Unassembled WGS sequence"/>
</dbReference>
<feature type="region of interest" description="Disordered" evidence="3">
    <location>
        <begin position="490"/>
        <end position="527"/>
    </location>
</feature>
<evidence type="ECO:0000256" key="2">
    <source>
        <dbReference type="PROSITE-ProRule" id="PRU00035"/>
    </source>
</evidence>
<dbReference type="SMART" id="SM00297">
    <property type="entry name" value="BROMO"/>
    <property type="match status" value="2"/>
</dbReference>
<dbReference type="PROSITE" id="PS50014">
    <property type="entry name" value="BROMODOMAIN_2"/>
    <property type="match status" value="2"/>
</dbReference>
<feature type="domain" description="Bromo" evidence="4">
    <location>
        <begin position="393"/>
        <end position="465"/>
    </location>
</feature>
<feature type="compositionally biased region" description="Low complexity" evidence="3">
    <location>
        <begin position="573"/>
        <end position="596"/>
    </location>
</feature>
<dbReference type="Pfam" id="PF00439">
    <property type="entry name" value="Bromodomain"/>
    <property type="match status" value="2"/>
</dbReference>
<feature type="region of interest" description="Disordered" evidence="3">
    <location>
        <begin position="317"/>
        <end position="373"/>
    </location>
</feature>
<dbReference type="Pfam" id="PF17035">
    <property type="entry name" value="BET"/>
    <property type="match status" value="1"/>
</dbReference>
<organism evidence="7 8">
    <name type="scientific">Synchytrium endobioticum</name>
    <dbReference type="NCBI Taxonomy" id="286115"/>
    <lineage>
        <taxon>Eukaryota</taxon>
        <taxon>Fungi</taxon>
        <taxon>Fungi incertae sedis</taxon>
        <taxon>Chytridiomycota</taxon>
        <taxon>Chytridiomycota incertae sedis</taxon>
        <taxon>Chytridiomycetes</taxon>
        <taxon>Synchytriales</taxon>
        <taxon>Synchytriaceae</taxon>
        <taxon>Synchytrium</taxon>
    </lineage>
</organism>
<evidence type="ECO:0000259" key="5">
    <source>
        <dbReference type="PROSITE" id="PS51525"/>
    </source>
</evidence>
<dbReference type="PANTHER" id="PTHR22880:SF225">
    <property type="entry name" value="BROMODOMAIN-CONTAINING PROTEIN BET-1-RELATED"/>
    <property type="match status" value="1"/>
</dbReference>
<evidence type="ECO:0000259" key="4">
    <source>
        <dbReference type="PROSITE" id="PS50014"/>
    </source>
</evidence>
<dbReference type="InterPro" id="IPR050935">
    <property type="entry name" value="Bromo_chromatin_reader"/>
</dbReference>
<comment type="caution">
    <text evidence="7">The sequence shown here is derived from an EMBL/GenBank/DDBJ whole genome shotgun (WGS) entry which is preliminary data.</text>
</comment>
<protein>
    <recommendedName>
        <fullName evidence="10">Bromo domain-containing protein</fullName>
    </recommendedName>
</protein>
<keyword evidence="8" id="KW-1185">Reference proteome</keyword>
<feature type="region of interest" description="Disordered" evidence="3">
    <location>
        <begin position="110"/>
        <end position="181"/>
    </location>
</feature>
<reference evidence="8 9" key="1">
    <citation type="journal article" date="2019" name="Sci. Rep.">
        <title>Comparative genomics of chytrid fungi reveal insights into the obligate biotrophic and pathogenic lifestyle of Synchytrium endobioticum.</title>
        <authorList>
            <person name="van de Vossenberg B.T.L.H."/>
            <person name="Warris S."/>
            <person name="Nguyen H.D.T."/>
            <person name="van Gent-Pelzer M.P.E."/>
            <person name="Joly D.L."/>
            <person name="van de Geest H.C."/>
            <person name="Bonants P.J.M."/>
            <person name="Smith D.S."/>
            <person name="Levesque C.A."/>
            <person name="van der Lee T.A.J."/>
        </authorList>
    </citation>
    <scope>NUCLEOTIDE SEQUENCE [LARGE SCALE GENOMIC DNA]</scope>
    <source>
        <strain evidence="6 9">LEV6574</strain>
        <strain evidence="7 8">MB42</strain>
    </source>
</reference>
<feature type="compositionally biased region" description="Acidic residues" evidence="3">
    <location>
        <begin position="754"/>
        <end position="764"/>
    </location>
</feature>
<feature type="compositionally biased region" description="Basic and acidic residues" evidence="3">
    <location>
        <begin position="342"/>
        <end position="355"/>
    </location>
</feature>
<dbReference type="GO" id="GO:0005634">
    <property type="term" value="C:nucleus"/>
    <property type="evidence" value="ECO:0007669"/>
    <property type="project" value="TreeGrafter"/>
</dbReference>
<feature type="compositionally biased region" description="Basic and acidic residues" evidence="3">
    <location>
        <begin position="1"/>
        <end position="12"/>
    </location>
</feature>
<feature type="compositionally biased region" description="Acidic residues" evidence="3">
    <location>
        <begin position="509"/>
        <end position="523"/>
    </location>
</feature>
<dbReference type="InterPro" id="IPR038336">
    <property type="entry name" value="NET_sf"/>
</dbReference>
<dbReference type="OrthoDB" id="784962at2759"/>
<feature type="domain" description="Bromo" evidence="4">
    <location>
        <begin position="220"/>
        <end position="292"/>
    </location>
</feature>
<dbReference type="InterPro" id="IPR027353">
    <property type="entry name" value="NET_dom"/>
</dbReference>
<evidence type="ECO:0000313" key="8">
    <source>
        <dbReference type="Proteomes" id="UP000317494"/>
    </source>
</evidence>
<feature type="compositionally biased region" description="Basic and acidic residues" evidence="3">
    <location>
        <begin position="658"/>
        <end position="669"/>
    </location>
</feature>
<dbReference type="SUPFAM" id="SSF47370">
    <property type="entry name" value="Bromodomain"/>
    <property type="match status" value="2"/>
</dbReference>
<proteinExistence type="predicted"/>
<dbReference type="GO" id="GO:0006338">
    <property type="term" value="P:chromatin remodeling"/>
    <property type="evidence" value="ECO:0007669"/>
    <property type="project" value="TreeGrafter"/>
</dbReference>
<dbReference type="PRINTS" id="PR00503">
    <property type="entry name" value="BROMODOMAIN"/>
</dbReference>
<evidence type="ECO:0000313" key="7">
    <source>
        <dbReference type="EMBL" id="TPX46262.1"/>
    </source>
</evidence>
<feature type="region of interest" description="Disordered" evidence="3">
    <location>
        <begin position="1"/>
        <end position="48"/>
    </location>
</feature>
<dbReference type="AlphaFoldDB" id="A0A507D471"/>
<dbReference type="Gene3D" id="1.20.1270.220">
    <property type="match status" value="1"/>
</dbReference>
<feature type="compositionally biased region" description="Basic and acidic residues" evidence="3">
    <location>
        <begin position="20"/>
        <end position="31"/>
    </location>
</feature>
<dbReference type="InterPro" id="IPR001487">
    <property type="entry name" value="Bromodomain"/>
</dbReference>
<dbReference type="GO" id="GO:0000785">
    <property type="term" value="C:chromatin"/>
    <property type="evidence" value="ECO:0007669"/>
    <property type="project" value="TreeGrafter"/>
</dbReference>
<dbReference type="VEuPathDB" id="FungiDB:SeMB42_g03767"/>
<dbReference type="EMBL" id="QEAN01000140">
    <property type="protein sequence ID" value="TPX46262.1"/>
    <property type="molecule type" value="Genomic_DNA"/>
</dbReference>
<accession>A0A507D471</accession>
<dbReference type="InterPro" id="IPR036427">
    <property type="entry name" value="Bromodomain-like_sf"/>
</dbReference>
<gene>
    <name evidence="6" type="ORF">SeLEV6574_g03635</name>
    <name evidence="7" type="ORF">SeMB42_g03767</name>
</gene>
<evidence type="ECO:0000313" key="6">
    <source>
        <dbReference type="EMBL" id="TPX45815.1"/>
    </source>
</evidence>
<dbReference type="GO" id="GO:0006355">
    <property type="term" value="P:regulation of DNA-templated transcription"/>
    <property type="evidence" value="ECO:0007669"/>
    <property type="project" value="TreeGrafter"/>
</dbReference>
<feature type="compositionally biased region" description="Low complexity" evidence="3">
    <location>
        <begin position="638"/>
        <end position="651"/>
    </location>
</feature>